<dbReference type="EMBL" id="FUWG01000003">
    <property type="protein sequence ID" value="SJZ31026.1"/>
    <property type="molecule type" value="Genomic_DNA"/>
</dbReference>
<dbReference type="InterPro" id="IPR036063">
    <property type="entry name" value="Smr_dom_sf"/>
</dbReference>
<gene>
    <name evidence="3" type="ORF">SAMN02745149_00566</name>
</gene>
<dbReference type="PROSITE" id="PS50828">
    <property type="entry name" value="SMR"/>
    <property type="match status" value="1"/>
</dbReference>
<proteinExistence type="predicted"/>
<protein>
    <submittedName>
        <fullName evidence="3">DNA-nicking endonuclease, Smr domain</fullName>
    </submittedName>
</protein>
<dbReference type="PANTHER" id="PTHR35562">
    <property type="entry name" value="DNA ENDONUCLEASE SMRA-RELATED"/>
    <property type="match status" value="1"/>
</dbReference>
<dbReference type="GeneID" id="78315883"/>
<accession>A0A1T4JLI2</accession>
<dbReference type="SUPFAM" id="SSF160443">
    <property type="entry name" value="SMR domain-like"/>
    <property type="match status" value="1"/>
</dbReference>
<evidence type="ECO:0000313" key="4">
    <source>
        <dbReference type="Proteomes" id="UP000190423"/>
    </source>
</evidence>
<evidence type="ECO:0000259" key="2">
    <source>
        <dbReference type="PROSITE" id="PS50828"/>
    </source>
</evidence>
<evidence type="ECO:0000313" key="3">
    <source>
        <dbReference type="EMBL" id="SJZ31026.1"/>
    </source>
</evidence>
<dbReference type="Proteomes" id="UP000190423">
    <property type="component" value="Unassembled WGS sequence"/>
</dbReference>
<keyword evidence="4" id="KW-1185">Reference proteome</keyword>
<dbReference type="Pfam" id="PF01713">
    <property type="entry name" value="Smr"/>
    <property type="match status" value="1"/>
</dbReference>
<dbReference type="STRING" id="261392.SAMN02745149_00566"/>
<dbReference type="RefSeq" id="WP_078932484.1">
    <property type="nucleotide sequence ID" value="NZ_FUWG01000003.1"/>
</dbReference>
<dbReference type="Gene3D" id="3.30.1370.110">
    <property type="match status" value="1"/>
</dbReference>
<keyword evidence="3" id="KW-0540">Nuclease</keyword>
<keyword evidence="3" id="KW-0378">Hydrolase</keyword>
<dbReference type="PANTHER" id="PTHR35562:SF2">
    <property type="entry name" value="DNA ENDONUCLEASE SMRA-RELATED"/>
    <property type="match status" value="1"/>
</dbReference>
<organism evidence="3 4">
    <name type="scientific">Treponema porcinum</name>
    <dbReference type="NCBI Taxonomy" id="261392"/>
    <lineage>
        <taxon>Bacteria</taxon>
        <taxon>Pseudomonadati</taxon>
        <taxon>Spirochaetota</taxon>
        <taxon>Spirochaetia</taxon>
        <taxon>Spirochaetales</taxon>
        <taxon>Treponemataceae</taxon>
        <taxon>Treponema</taxon>
    </lineage>
</organism>
<feature type="compositionally biased region" description="Basic and acidic residues" evidence="1">
    <location>
        <begin position="39"/>
        <end position="48"/>
    </location>
</feature>
<reference evidence="3 4" key="1">
    <citation type="submission" date="2017-02" db="EMBL/GenBank/DDBJ databases">
        <authorList>
            <person name="Peterson S.W."/>
        </authorList>
    </citation>
    <scope>NUCLEOTIDE SEQUENCE [LARGE SCALE GENOMIC DNA]</scope>
    <source>
        <strain evidence="3 4">ATCC BAA-908</strain>
    </source>
</reference>
<dbReference type="SMART" id="SM00463">
    <property type="entry name" value="SMR"/>
    <property type="match status" value="1"/>
</dbReference>
<keyword evidence="3" id="KW-0255">Endonuclease</keyword>
<dbReference type="AlphaFoldDB" id="A0A1T4JLI2"/>
<sequence length="190" mass="21857">MDFGDILAKWDEQQKNAVKKQKESGKNQVSHKKANAPDAEEKARAQQKKGFDFVAEREKKINPQELWLRRYGTVDKDALMEQEEERTKYADRSELVRMRPEARIDLHGLKRDEAWERLEAFVTECEMRRLKKILIVHGKGIHSNGSDPVLGEMVRKFIESDKRLGTSGHPDASGGGKGATWVILKNNLFR</sequence>
<name>A0A1T4JLI2_TREPO</name>
<feature type="region of interest" description="Disordered" evidence="1">
    <location>
        <begin position="14"/>
        <end position="48"/>
    </location>
</feature>
<dbReference type="InterPro" id="IPR002625">
    <property type="entry name" value="Smr_dom"/>
</dbReference>
<feature type="compositionally biased region" description="Basic and acidic residues" evidence="1">
    <location>
        <begin position="14"/>
        <end position="25"/>
    </location>
</feature>
<evidence type="ECO:0000256" key="1">
    <source>
        <dbReference type="SAM" id="MobiDB-lite"/>
    </source>
</evidence>
<feature type="domain" description="Smr" evidence="2">
    <location>
        <begin position="104"/>
        <end position="185"/>
    </location>
</feature>
<dbReference type="OrthoDB" id="7165597at2"/>
<dbReference type="GO" id="GO:0004519">
    <property type="term" value="F:endonuclease activity"/>
    <property type="evidence" value="ECO:0007669"/>
    <property type="project" value="UniProtKB-KW"/>
</dbReference>